<organism evidence="1 2">
    <name type="scientific">Gelidibacter salicanalis</name>
    <dbReference type="NCBI Taxonomy" id="291193"/>
    <lineage>
        <taxon>Bacteria</taxon>
        <taxon>Pseudomonadati</taxon>
        <taxon>Bacteroidota</taxon>
        <taxon>Flavobacteriia</taxon>
        <taxon>Flavobacteriales</taxon>
        <taxon>Flavobacteriaceae</taxon>
        <taxon>Gelidibacter</taxon>
    </lineage>
</organism>
<name>A0A934NKK1_9FLAO</name>
<reference evidence="1 2" key="1">
    <citation type="submission" date="2020-09" db="EMBL/GenBank/DDBJ databases">
        <title>Draft genome of Gelidibacter salicanalis PAMC21136.</title>
        <authorList>
            <person name="Park H."/>
        </authorList>
    </citation>
    <scope>NUCLEOTIDE SEQUENCE [LARGE SCALE GENOMIC DNA]</scope>
    <source>
        <strain evidence="1 2">PAMC21136</strain>
    </source>
</reference>
<gene>
    <name evidence="1" type="ORF">JEM65_10190</name>
</gene>
<dbReference type="RefSeq" id="WP_199599093.1">
    <property type="nucleotide sequence ID" value="NZ_JAEHJZ010000022.1"/>
</dbReference>
<dbReference type="EMBL" id="JAEHJZ010000022">
    <property type="protein sequence ID" value="MBJ7881012.1"/>
    <property type="molecule type" value="Genomic_DNA"/>
</dbReference>
<sequence>MDYEEKVFYDSLITVKEQSGFEFPDGENLELAKDIKAIVDDKTSKPN</sequence>
<dbReference type="AlphaFoldDB" id="A0A934NKK1"/>
<keyword evidence="2" id="KW-1185">Reference proteome</keyword>
<comment type="caution">
    <text evidence="1">The sequence shown here is derived from an EMBL/GenBank/DDBJ whole genome shotgun (WGS) entry which is preliminary data.</text>
</comment>
<accession>A0A934NKK1</accession>
<evidence type="ECO:0000313" key="2">
    <source>
        <dbReference type="Proteomes" id="UP000662373"/>
    </source>
</evidence>
<proteinExistence type="predicted"/>
<protein>
    <submittedName>
        <fullName evidence="1">Uncharacterized protein</fullName>
    </submittedName>
</protein>
<evidence type="ECO:0000313" key="1">
    <source>
        <dbReference type="EMBL" id="MBJ7881012.1"/>
    </source>
</evidence>
<dbReference type="Proteomes" id="UP000662373">
    <property type="component" value="Unassembled WGS sequence"/>
</dbReference>